<dbReference type="InterPro" id="IPR011990">
    <property type="entry name" value="TPR-like_helical_dom_sf"/>
</dbReference>
<organism evidence="2">
    <name type="scientific">marine sediment metagenome</name>
    <dbReference type="NCBI Taxonomy" id="412755"/>
    <lineage>
        <taxon>unclassified sequences</taxon>
        <taxon>metagenomes</taxon>
        <taxon>ecological metagenomes</taxon>
    </lineage>
</organism>
<name>A0A0F9NCI3_9ZZZZ</name>
<protein>
    <recommendedName>
        <fullName evidence="1">DUF4365 domain-containing protein</fullName>
    </recommendedName>
</protein>
<comment type="caution">
    <text evidence="2">The sequence shown here is derived from an EMBL/GenBank/DDBJ whole genome shotgun (WGS) entry which is preliminary data.</text>
</comment>
<dbReference type="AlphaFoldDB" id="A0A0F9NCI3"/>
<feature type="domain" description="DUF4365" evidence="1">
    <location>
        <begin position="13"/>
        <end position="141"/>
    </location>
</feature>
<gene>
    <name evidence="2" type="ORF">LCGC14_1278880</name>
</gene>
<accession>A0A0F9NCI3</accession>
<dbReference type="Pfam" id="PF14280">
    <property type="entry name" value="DUF4365"/>
    <property type="match status" value="1"/>
</dbReference>
<dbReference type="EMBL" id="LAZR01007256">
    <property type="protein sequence ID" value="KKM86450.1"/>
    <property type="molecule type" value="Genomic_DNA"/>
</dbReference>
<dbReference type="Gene3D" id="1.25.40.10">
    <property type="entry name" value="Tetratricopeptide repeat domain"/>
    <property type="match status" value="1"/>
</dbReference>
<evidence type="ECO:0000259" key="1">
    <source>
        <dbReference type="Pfam" id="PF14280"/>
    </source>
</evidence>
<dbReference type="InterPro" id="IPR025375">
    <property type="entry name" value="DUF4365"/>
</dbReference>
<reference evidence="2" key="1">
    <citation type="journal article" date="2015" name="Nature">
        <title>Complex archaea that bridge the gap between prokaryotes and eukaryotes.</title>
        <authorList>
            <person name="Spang A."/>
            <person name="Saw J.H."/>
            <person name="Jorgensen S.L."/>
            <person name="Zaremba-Niedzwiedzka K."/>
            <person name="Martijn J."/>
            <person name="Lind A.E."/>
            <person name="van Eijk R."/>
            <person name="Schleper C."/>
            <person name="Guy L."/>
            <person name="Ettema T.J."/>
        </authorList>
    </citation>
    <scope>NUCLEOTIDE SEQUENCE</scope>
</reference>
<sequence length="593" mass="70032">MIKDKNQEIRDKAEALLKKFFASWPFNQLPDDYGLDFFITVAENTLILEKYNFLIQLKGSESISYKKEHFAFTMDVKHLISYLKIPIPILLVIYDVNTEVGYWINVQRYCRKILNIESPKWIEQKTKDLHIPLENRLTAISLIRQEIIESTNENMRLYVENMKWPEGYESIKDNPEEIKKVIDKSEIENIKRRIHTSILYFRINKLREMQDQFFEIYKLKRKDKHHLQATLAIMTTSNIFTEKLSTFISLANEGLKLSKEIGEQTYEKVFIFFLYYYKSFDLIVKNQIPNFLKRLELKKDRNKINDFIKLLWESDNIVLNDLLKEYSNKMILILKDLIESKLIFEYHTLNLHLLQTEVYMNSILVNFIDKDIFSRILESSEDFIELQVKLSEILGVLDTHLHTILLVGGYYNSYKLEKAKEYYEKGLKIAKEKGHHYYIEKFNYNIKHLNDPPVEPLKLDDVKRIPLSQTIKTLKLFKSPYLDSITDSELKKAYEIALDDLDPLVILKSCKNCIVSYYPSIYGQAEGLYSMGIKQIGCIKKKKILESSNLKSLFIVLQKELCKDCEFNEPRDESFDPPTSIIDSMFLRMIGLG</sequence>
<evidence type="ECO:0000313" key="2">
    <source>
        <dbReference type="EMBL" id="KKM86450.1"/>
    </source>
</evidence>
<proteinExistence type="predicted"/>